<dbReference type="InterPro" id="IPR051807">
    <property type="entry name" value="Sec-metab_biosynth-assoc"/>
</dbReference>
<dbReference type="Gene3D" id="3.30.70.1060">
    <property type="entry name" value="Dimeric alpha+beta barrel"/>
    <property type="match status" value="1"/>
</dbReference>
<organism evidence="2 3">
    <name type="scientific">Scleroderma citrinum Foug A</name>
    <dbReference type="NCBI Taxonomy" id="1036808"/>
    <lineage>
        <taxon>Eukaryota</taxon>
        <taxon>Fungi</taxon>
        <taxon>Dikarya</taxon>
        <taxon>Basidiomycota</taxon>
        <taxon>Agaricomycotina</taxon>
        <taxon>Agaricomycetes</taxon>
        <taxon>Agaricomycetidae</taxon>
        <taxon>Boletales</taxon>
        <taxon>Sclerodermatineae</taxon>
        <taxon>Sclerodermataceae</taxon>
        <taxon>Scleroderma</taxon>
    </lineage>
</organism>
<dbReference type="InterPro" id="IPR005545">
    <property type="entry name" value="YCII"/>
</dbReference>
<dbReference type="HOGENOM" id="CLU_110355_2_1_1"/>
<evidence type="ECO:0000313" key="2">
    <source>
        <dbReference type="EMBL" id="KIM53667.1"/>
    </source>
</evidence>
<name>A0A0C2ZM27_9AGAM</name>
<evidence type="ECO:0000313" key="3">
    <source>
        <dbReference type="Proteomes" id="UP000053989"/>
    </source>
</evidence>
<dbReference type="InParanoid" id="A0A0C2ZM27"/>
<dbReference type="InterPro" id="IPR011008">
    <property type="entry name" value="Dimeric_a/b-barrel"/>
</dbReference>
<gene>
    <name evidence="2" type="ORF">SCLCIDRAFT_1222644</name>
</gene>
<dbReference type="PANTHER" id="PTHR33606">
    <property type="entry name" value="PROTEIN YCII"/>
    <property type="match status" value="1"/>
</dbReference>
<dbReference type="Proteomes" id="UP000053989">
    <property type="component" value="Unassembled WGS sequence"/>
</dbReference>
<accession>A0A0C2ZM27</accession>
<dbReference type="EMBL" id="KN822174">
    <property type="protein sequence ID" value="KIM53667.1"/>
    <property type="molecule type" value="Genomic_DNA"/>
</dbReference>
<feature type="domain" description="YCII-related" evidence="1">
    <location>
        <begin position="41"/>
        <end position="122"/>
    </location>
</feature>
<keyword evidence="3" id="KW-1185">Reference proteome</keyword>
<dbReference type="OrthoDB" id="5519740at2759"/>
<reference evidence="2 3" key="1">
    <citation type="submission" date="2014-04" db="EMBL/GenBank/DDBJ databases">
        <authorList>
            <consortium name="DOE Joint Genome Institute"/>
            <person name="Kuo A."/>
            <person name="Kohler A."/>
            <person name="Nagy L.G."/>
            <person name="Floudas D."/>
            <person name="Copeland A."/>
            <person name="Barry K.W."/>
            <person name="Cichocki N."/>
            <person name="Veneault-Fourrey C."/>
            <person name="LaButti K."/>
            <person name="Lindquist E.A."/>
            <person name="Lipzen A."/>
            <person name="Lundell T."/>
            <person name="Morin E."/>
            <person name="Murat C."/>
            <person name="Sun H."/>
            <person name="Tunlid A."/>
            <person name="Henrissat B."/>
            <person name="Grigoriev I.V."/>
            <person name="Hibbett D.S."/>
            <person name="Martin F."/>
            <person name="Nordberg H.P."/>
            <person name="Cantor M.N."/>
            <person name="Hua S.X."/>
        </authorList>
    </citation>
    <scope>NUCLEOTIDE SEQUENCE [LARGE SCALE GENOMIC DNA]</scope>
    <source>
        <strain evidence="2 3">Foug A</strain>
    </source>
</reference>
<dbReference type="AlphaFoldDB" id="A0A0C2ZM27"/>
<proteinExistence type="predicted"/>
<reference evidence="3" key="2">
    <citation type="submission" date="2015-01" db="EMBL/GenBank/DDBJ databases">
        <title>Evolutionary Origins and Diversification of the Mycorrhizal Mutualists.</title>
        <authorList>
            <consortium name="DOE Joint Genome Institute"/>
            <consortium name="Mycorrhizal Genomics Consortium"/>
            <person name="Kohler A."/>
            <person name="Kuo A."/>
            <person name="Nagy L.G."/>
            <person name="Floudas D."/>
            <person name="Copeland A."/>
            <person name="Barry K.W."/>
            <person name="Cichocki N."/>
            <person name="Veneault-Fourrey C."/>
            <person name="LaButti K."/>
            <person name="Lindquist E.A."/>
            <person name="Lipzen A."/>
            <person name="Lundell T."/>
            <person name="Morin E."/>
            <person name="Murat C."/>
            <person name="Riley R."/>
            <person name="Ohm R."/>
            <person name="Sun H."/>
            <person name="Tunlid A."/>
            <person name="Henrissat B."/>
            <person name="Grigoriev I.V."/>
            <person name="Hibbett D.S."/>
            <person name="Martin F."/>
        </authorList>
    </citation>
    <scope>NUCLEOTIDE SEQUENCE [LARGE SCALE GENOMIC DNA]</scope>
    <source>
        <strain evidence="3">Foug A</strain>
    </source>
</reference>
<protein>
    <recommendedName>
        <fullName evidence="1">YCII-related domain-containing protein</fullName>
    </recommendedName>
</protein>
<dbReference type="SUPFAM" id="SSF54909">
    <property type="entry name" value="Dimeric alpha+beta barrel"/>
    <property type="match status" value="1"/>
</dbReference>
<dbReference type="Pfam" id="PF03795">
    <property type="entry name" value="YCII"/>
    <property type="match status" value="1"/>
</dbReference>
<dbReference type="PANTHER" id="PTHR33606:SF3">
    <property type="entry name" value="PROTEIN YCII"/>
    <property type="match status" value="1"/>
</dbReference>
<sequence>MLQAALRTKLPLARTCTLSASRYFSSSIQSRQTFMVWAPDYTDEKALSRRMAVRPKHLATANKHIEQGILKVAGGLIIPEVEDAASGSRKFFGSALLFEAESLEAVRNLIKQDVYWTENVWDKDKLIIHPIIMATTLQEKAGITQPTPAD</sequence>
<evidence type="ECO:0000259" key="1">
    <source>
        <dbReference type="Pfam" id="PF03795"/>
    </source>
</evidence>